<dbReference type="EMBL" id="JBFOHL010000008">
    <property type="protein sequence ID" value="MEW9624614.1"/>
    <property type="molecule type" value="Genomic_DNA"/>
</dbReference>
<dbReference type="PANTHER" id="PTHR30246:SF1">
    <property type="entry name" value="2-DEHYDRO-3-DEOXY-6-PHOSPHOGALACTONATE ALDOLASE-RELATED"/>
    <property type="match status" value="1"/>
</dbReference>
<dbReference type="NCBIfam" id="NF006600">
    <property type="entry name" value="PRK09140.1"/>
    <property type="match status" value="1"/>
</dbReference>
<sequence length="209" mass="21105">MLTPWLQPLPLVAILRGLVPGEAVATGRAIVAAGFRVLEVPLNSPQPFDSIALLAAALGKDVLVGAGTVMTPAQVEAVADAGGRLIVMPHADTAVIRAAKAAGLLCVPGVATPTEAFAALAAGADGLKLFPAEQSTPAVLKAWRAVLPREVPVLPVGGIAPGNMAPWVAAGAAGFGIGSALFAPGRTPDDTTQRARAFAQAWHNLETHA</sequence>
<comment type="similarity">
    <text evidence="2">Belongs to the KHG/KDPG aldolase family.</text>
</comment>
<name>A0ABV3QQC4_9GAMM</name>
<keyword evidence="4 6" id="KW-0456">Lyase</keyword>
<proteinExistence type="inferred from homology"/>
<dbReference type="GO" id="GO:0008674">
    <property type="term" value="F:2-dehydro-3-deoxy-6-phosphogalactonate aldolase activity"/>
    <property type="evidence" value="ECO:0007669"/>
    <property type="project" value="UniProtKB-EC"/>
</dbReference>
<organism evidence="6 7">
    <name type="scientific">Rhodanobacter geophilus</name>
    <dbReference type="NCBI Taxonomy" id="3162488"/>
    <lineage>
        <taxon>Bacteria</taxon>
        <taxon>Pseudomonadati</taxon>
        <taxon>Pseudomonadota</taxon>
        <taxon>Gammaproteobacteria</taxon>
        <taxon>Lysobacterales</taxon>
        <taxon>Rhodanobacteraceae</taxon>
        <taxon>Rhodanobacter</taxon>
    </lineage>
</organism>
<reference evidence="6 7" key="1">
    <citation type="submission" date="2024-06" db="EMBL/GenBank/DDBJ databases">
        <authorList>
            <person name="Woo H."/>
        </authorList>
    </citation>
    <scope>NUCLEOTIDE SEQUENCE [LARGE SCALE GENOMIC DNA]</scope>
    <source>
        <strain evidence="6 7">S2-g</strain>
    </source>
</reference>
<evidence type="ECO:0000256" key="5">
    <source>
        <dbReference type="ARBA" id="ARBA00023277"/>
    </source>
</evidence>
<comment type="caution">
    <text evidence="6">The sequence shown here is derived from an EMBL/GenBank/DDBJ whole genome shotgun (WGS) entry which is preliminary data.</text>
</comment>
<dbReference type="Gene3D" id="3.20.20.70">
    <property type="entry name" value="Aldolase class I"/>
    <property type="match status" value="1"/>
</dbReference>
<dbReference type="Pfam" id="PF01081">
    <property type="entry name" value="Aldolase"/>
    <property type="match status" value="1"/>
</dbReference>
<dbReference type="Proteomes" id="UP001556170">
    <property type="component" value="Unassembled WGS sequence"/>
</dbReference>
<dbReference type="InterPro" id="IPR000887">
    <property type="entry name" value="Aldlse_KDPG_KHG"/>
</dbReference>
<evidence type="ECO:0000256" key="3">
    <source>
        <dbReference type="ARBA" id="ARBA00011233"/>
    </source>
</evidence>
<evidence type="ECO:0000256" key="1">
    <source>
        <dbReference type="ARBA" id="ARBA00004761"/>
    </source>
</evidence>
<evidence type="ECO:0000256" key="4">
    <source>
        <dbReference type="ARBA" id="ARBA00023239"/>
    </source>
</evidence>
<dbReference type="SUPFAM" id="SSF51569">
    <property type="entry name" value="Aldolase"/>
    <property type="match status" value="1"/>
</dbReference>
<evidence type="ECO:0000256" key="2">
    <source>
        <dbReference type="ARBA" id="ARBA00006906"/>
    </source>
</evidence>
<gene>
    <name evidence="6" type="ORF">ABQJ56_10260</name>
</gene>
<dbReference type="EC" id="4.1.2.21" evidence="6"/>
<dbReference type="CDD" id="cd00452">
    <property type="entry name" value="KDPG_aldolase"/>
    <property type="match status" value="1"/>
</dbReference>
<keyword evidence="5" id="KW-0119">Carbohydrate metabolism</keyword>
<dbReference type="PANTHER" id="PTHR30246">
    <property type="entry name" value="2-KETO-3-DEOXY-6-PHOSPHOGLUCONATE ALDOLASE"/>
    <property type="match status" value="1"/>
</dbReference>
<comment type="subunit">
    <text evidence="3">Homotrimer.</text>
</comment>
<dbReference type="InterPro" id="IPR013785">
    <property type="entry name" value="Aldolase_TIM"/>
</dbReference>
<evidence type="ECO:0000313" key="6">
    <source>
        <dbReference type="EMBL" id="MEW9624614.1"/>
    </source>
</evidence>
<accession>A0ABV3QQC4</accession>
<keyword evidence="7" id="KW-1185">Reference proteome</keyword>
<dbReference type="RefSeq" id="WP_367844922.1">
    <property type="nucleotide sequence ID" value="NZ_JBFOHL010000008.1"/>
</dbReference>
<protein>
    <submittedName>
        <fullName evidence="6">2-dehydro-3-deoxy-6-phosphogalactonate aldolase</fullName>
        <ecNumber evidence="6">4.1.2.21</ecNumber>
    </submittedName>
</protein>
<evidence type="ECO:0000313" key="7">
    <source>
        <dbReference type="Proteomes" id="UP001556170"/>
    </source>
</evidence>
<comment type="pathway">
    <text evidence="1">Carbohydrate acid metabolism.</text>
</comment>